<dbReference type="Proteomes" id="UP000007502">
    <property type="component" value="Segment"/>
</dbReference>
<dbReference type="RefSeq" id="YP_004251156.1">
    <property type="nucleotide sequence ID" value="NC_015157.1"/>
</dbReference>
<accession>F1D1N7</accession>
<sequence>MINSKLVGKTLPEIIHMIVFEEITEVNYHDGEYMESLLQEYISQEELEDAVESNSEDSYYEGLCDGSRETHLKLNQRIADLEQLLKENGIEFD</sequence>
<evidence type="ECO:0000313" key="2">
    <source>
        <dbReference type="Proteomes" id="UP000007502"/>
    </source>
</evidence>
<gene>
    <name evidence="1" type="primary">ORF213</name>
</gene>
<protein>
    <submittedName>
        <fullName evidence="1">Uncharacterized protein ORF213</fullName>
    </submittedName>
</protein>
<organism evidence="1 2">
    <name type="scientific">Vibrio phage ICP1</name>
    <dbReference type="NCBI Taxonomy" id="979525"/>
    <lineage>
        <taxon>Viruses</taxon>
        <taxon>Duplodnaviria</taxon>
        <taxon>Heunggongvirae</taxon>
        <taxon>Uroviricota</taxon>
        <taxon>Caudoviricetes</taxon>
        <taxon>Mohonavirus</taxon>
        <taxon>Mohonavirus ICP1</taxon>
    </lineage>
</organism>
<keyword evidence="2" id="KW-1185">Reference proteome</keyword>
<reference evidence="1 2" key="1">
    <citation type="journal article" date="2011" name="MBio">
        <title>Evidence of a dominant lineage of Vibrio cholerae-specific lytic bacteriophages shed by cholera patients over a 10-year period in Dhaka, Bangladesh.</title>
        <authorList>
            <person name="Seed K.D."/>
            <person name="Bodi K.L."/>
            <person name="Kropinski A.M."/>
            <person name="Ackermann H.W."/>
            <person name="Calderwood S.B."/>
            <person name="Qadri F."/>
            <person name="Camilli A."/>
        </authorList>
    </citation>
    <scope>NUCLEOTIDE SEQUENCE [LARGE SCALE GENOMIC DNA]</scope>
</reference>
<dbReference type="EMBL" id="HQ641347">
    <property type="protein sequence ID" value="ADX88031.1"/>
    <property type="molecule type" value="Genomic_DNA"/>
</dbReference>
<dbReference type="GeneID" id="10228694"/>
<dbReference type="KEGG" id="vg:10228694"/>
<proteinExistence type="predicted"/>
<name>F1D1N7_9CAUD</name>
<evidence type="ECO:0000313" key="1">
    <source>
        <dbReference type="EMBL" id="ADX88031.1"/>
    </source>
</evidence>